<dbReference type="Proteomes" id="UP000765509">
    <property type="component" value="Unassembled WGS sequence"/>
</dbReference>
<protein>
    <submittedName>
        <fullName evidence="1">Uncharacterized protein</fullName>
    </submittedName>
</protein>
<reference evidence="1" key="1">
    <citation type="submission" date="2021-03" db="EMBL/GenBank/DDBJ databases">
        <title>Draft genome sequence of rust myrtle Austropuccinia psidii MF-1, a brazilian biotype.</title>
        <authorList>
            <person name="Quecine M.C."/>
            <person name="Pachon D.M.R."/>
            <person name="Bonatelli M.L."/>
            <person name="Correr F.H."/>
            <person name="Franceschini L.M."/>
            <person name="Leite T.F."/>
            <person name="Margarido G.R.A."/>
            <person name="Almeida C.A."/>
            <person name="Ferrarezi J.A."/>
            <person name="Labate C.A."/>
        </authorList>
    </citation>
    <scope>NUCLEOTIDE SEQUENCE</scope>
    <source>
        <strain evidence="1">MF-1</strain>
    </source>
</reference>
<keyword evidence="2" id="KW-1185">Reference proteome</keyword>
<evidence type="ECO:0000313" key="1">
    <source>
        <dbReference type="EMBL" id="MBW0470392.1"/>
    </source>
</evidence>
<organism evidence="1 2">
    <name type="scientific">Austropuccinia psidii MF-1</name>
    <dbReference type="NCBI Taxonomy" id="1389203"/>
    <lineage>
        <taxon>Eukaryota</taxon>
        <taxon>Fungi</taxon>
        <taxon>Dikarya</taxon>
        <taxon>Basidiomycota</taxon>
        <taxon>Pucciniomycotina</taxon>
        <taxon>Pucciniomycetes</taxon>
        <taxon>Pucciniales</taxon>
        <taxon>Sphaerophragmiaceae</taxon>
        <taxon>Austropuccinia</taxon>
    </lineage>
</organism>
<gene>
    <name evidence="1" type="ORF">O181_010107</name>
</gene>
<dbReference type="AlphaFoldDB" id="A0A9Q3BRY8"/>
<name>A0A9Q3BRY8_9BASI</name>
<accession>A0A9Q3BRY8</accession>
<dbReference type="EMBL" id="AVOT02002448">
    <property type="protein sequence ID" value="MBW0470392.1"/>
    <property type="molecule type" value="Genomic_DNA"/>
</dbReference>
<evidence type="ECO:0000313" key="2">
    <source>
        <dbReference type="Proteomes" id="UP000765509"/>
    </source>
</evidence>
<proteinExistence type="predicted"/>
<sequence length="162" mass="18842">MLGNFLNPRLPYDTLRNFLVDIHLTERSFKIILYKERHYANRFMQDSFKYAIEKWDKSHNPPDFKVGDLVSVSNLRFDNIKCPNKLKYSFSGPFLIRELHGPNAVQLESTGELMNKHPAFPVSLIKTCISSDKELFPLINKPPLDIFPLEEGEGKRSVKFLK</sequence>
<comment type="caution">
    <text evidence="1">The sequence shown here is derived from an EMBL/GenBank/DDBJ whole genome shotgun (WGS) entry which is preliminary data.</text>
</comment>